<dbReference type="CDD" id="cd06582">
    <property type="entry name" value="TM_PBP1_LivH_like"/>
    <property type="match status" value="1"/>
</dbReference>
<evidence type="ECO:0000256" key="5">
    <source>
        <dbReference type="ARBA" id="ARBA00022970"/>
    </source>
</evidence>
<evidence type="ECO:0000256" key="3">
    <source>
        <dbReference type="ARBA" id="ARBA00022475"/>
    </source>
</evidence>
<dbReference type="AlphaFoldDB" id="A0A7C5L6D4"/>
<comment type="caution">
    <text evidence="10">The sequence shown here is derived from an EMBL/GenBank/DDBJ whole genome shotgun (WGS) entry which is preliminary data.</text>
</comment>
<evidence type="ECO:0000256" key="2">
    <source>
        <dbReference type="ARBA" id="ARBA00022448"/>
    </source>
</evidence>
<dbReference type="GO" id="GO:0005886">
    <property type="term" value="C:plasma membrane"/>
    <property type="evidence" value="ECO:0007669"/>
    <property type="project" value="UniProtKB-SubCell"/>
</dbReference>
<feature type="transmembrane region" description="Helical" evidence="9">
    <location>
        <begin position="37"/>
        <end position="57"/>
    </location>
</feature>
<proteinExistence type="inferred from homology"/>
<accession>A0A7C5L6D4</accession>
<evidence type="ECO:0000313" key="10">
    <source>
        <dbReference type="EMBL" id="HHK67677.1"/>
    </source>
</evidence>
<feature type="transmembrane region" description="Helical" evidence="9">
    <location>
        <begin position="261"/>
        <end position="277"/>
    </location>
</feature>
<dbReference type="EMBL" id="DRWN01000010">
    <property type="protein sequence ID" value="HHK67677.1"/>
    <property type="molecule type" value="Genomic_DNA"/>
</dbReference>
<feature type="transmembrane region" description="Helical" evidence="9">
    <location>
        <begin position="239"/>
        <end position="255"/>
    </location>
</feature>
<feature type="transmembrane region" description="Helical" evidence="9">
    <location>
        <begin position="6"/>
        <end position="25"/>
    </location>
</feature>
<feature type="transmembrane region" description="Helical" evidence="9">
    <location>
        <begin position="138"/>
        <end position="159"/>
    </location>
</feature>
<dbReference type="Pfam" id="PF02653">
    <property type="entry name" value="BPD_transp_2"/>
    <property type="match status" value="1"/>
</dbReference>
<keyword evidence="3" id="KW-1003">Cell membrane</keyword>
<dbReference type="PANTHER" id="PTHR11795">
    <property type="entry name" value="BRANCHED-CHAIN AMINO ACID TRANSPORT SYSTEM PERMEASE PROTEIN LIVH"/>
    <property type="match status" value="1"/>
</dbReference>
<dbReference type="InterPro" id="IPR001851">
    <property type="entry name" value="ABC_transp_permease"/>
</dbReference>
<evidence type="ECO:0000256" key="6">
    <source>
        <dbReference type="ARBA" id="ARBA00022989"/>
    </source>
</evidence>
<keyword evidence="2" id="KW-0813">Transport</keyword>
<keyword evidence="7 9" id="KW-0472">Membrane</keyword>
<protein>
    <submittedName>
        <fullName evidence="10">Branched-chain amino acid ABC transporter permease</fullName>
    </submittedName>
</protein>
<name>A0A7C5L6D4_CALS0</name>
<organism evidence="10">
    <name type="scientific">Caldiarchaeum subterraneum</name>
    <dbReference type="NCBI Taxonomy" id="311458"/>
    <lineage>
        <taxon>Archaea</taxon>
        <taxon>Nitrososphaerota</taxon>
        <taxon>Candidatus Caldarchaeales</taxon>
        <taxon>Candidatus Caldarchaeaceae</taxon>
        <taxon>Candidatus Caldarchaeum</taxon>
    </lineage>
</organism>
<evidence type="ECO:0000256" key="7">
    <source>
        <dbReference type="ARBA" id="ARBA00023136"/>
    </source>
</evidence>
<feature type="transmembrane region" description="Helical" evidence="9">
    <location>
        <begin position="96"/>
        <end position="118"/>
    </location>
</feature>
<gene>
    <name evidence="10" type="ORF">ENM11_00780</name>
</gene>
<evidence type="ECO:0000256" key="1">
    <source>
        <dbReference type="ARBA" id="ARBA00004651"/>
    </source>
</evidence>
<dbReference type="GO" id="GO:0022857">
    <property type="term" value="F:transmembrane transporter activity"/>
    <property type="evidence" value="ECO:0007669"/>
    <property type="project" value="InterPro"/>
</dbReference>
<comment type="similarity">
    <text evidence="8">Belongs to the binding-protein-dependent transport system permease family. LivHM subfamily.</text>
</comment>
<keyword evidence="6 9" id="KW-1133">Transmembrane helix</keyword>
<reference evidence="10" key="1">
    <citation type="journal article" date="2020" name="mSystems">
        <title>Genome- and Community-Level Interaction Insights into Carbon Utilization and Element Cycling Functions of Hydrothermarchaeota in Hydrothermal Sediment.</title>
        <authorList>
            <person name="Zhou Z."/>
            <person name="Liu Y."/>
            <person name="Xu W."/>
            <person name="Pan J."/>
            <person name="Luo Z.H."/>
            <person name="Li M."/>
        </authorList>
    </citation>
    <scope>NUCLEOTIDE SEQUENCE [LARGE SCALE GENOMIC DNA]</scope>
    <source>
        <strain evidence="10">SpSt-1056</strain>
    </source>
</reference>
<keyword evidence="5" id="KW-0029">Amino-acid transport</keyword>
<sequence length="289" mass="30905">MVSAESLSAILVYGFITSLVYALYAEGFSLIFGVARMIDAAYGLWYAAAAYMAYALVTIYNVPVAVTAVATISALFAAGFVYYWGVLRRVKEHIEMIMTTFLLALVIQNLIVLFFTNFPWSTPAVFPGSTLIFGISVFNQQLAAAVAASILLVGLWMLIYRTKVGLAIRCVAQDIEAAVCVGIKPQNVMALVLGLSTALAGLASLLVTPQSTITPTMGWPMLTLAFAIVVLGGLGDYRGTLIAAFVIGYVEIAVQNLVSPLYAGAASLIAVLVTLWLRPRGIFGRSVEH</sequence>
<comment type="subcellular location">
    <subcellularLocation>
        <location evidence="1">Cell membrane</location>
        <topology evidence="1">Multi-pass membrane protein</topology>
    </subcellularLocation>
</comment>
<feature type="transmembrane region" description="Helical" evidence="9">
    <location>
        <begin position="63"/>
        <end position="84"/>
    </location>
</feature>
<keyword evidence="4 9" id="KW-0812">Transmembrane</keyword>
<dbReference type="InterPro" id="IPR052157">
    <property type="entry name" value="BCAA_transport_permease"/>
</dbReference>
<dbReference type="GO" id="GO:0006865">
    <property type="term" value="P:amino acid transport"/>
    <property type="evidence" value="ECO:0007669"/>
    <property type="project" value="UniProtKB-KW"/>
</dbReference>
<evidence type="ECO:0000256" key="4">
    <source>
        <dbReference type="ARBA" id="ARBA00022692"/>
    </source>
</evidence>
<feature type="transmembrane region" description="Helical" evidence="9">
    <location>
        <begin position="188"/>
        <end position="207"/>
    </location>
</feature>
<evidence type="ECO:0000256" key="8">
    <source>
        <dbReference type="ARBA" id="ARBA00037998"/>
    </source>
</evidence>
<evidence type="ECO:0000256" key="9">
    <source>
        <dbReference type="SAM" id="Phobius"/>
    </source>
</evidence>
<dbReference type="PANTHER" id="PTHR11795:SF450">
    <property type="entry name" value="ABC TRANSPORTER PERMEASE PROTEIN"/>
    <property type="match status" value="1"/>
</dbReference>